<keyword evidence="3" id="KW-1185">Reference proteome</keyword>
<evidence type="ECO:0000256" key="1">
    <source>
        <dbReference type="SAM" id="MobiDB-lite"/>
    </source>
</evidence>
<dbReference type="KEGG" id="bfz:BAU07_08730"/>
<reference evidence="2 3" key="1">
    <citation type="submission" date="2016-06" db="EMBL/GenBank/DDBJ databases">
        <title>Complete genome sequences of Bordetella bronchialis and Bordetella flabilis.</title>
        <authorList>
            <person name="LiPuma J.J."/>
            <person name="Spilker T."/>
        </authorList>
    </citation>
    <scope>NUCLEOTIDE SEQUENCE [LARGE SCALE GENOMIC DNA]</scope>
    <source>
        <strain evidence="2 3">AU10664</strain>
    </source>
</reference>
<feature type="region of interest" description="Disordered" evidence="1">
    <location>
        <begin position="72"/>
        <end position="98"/>
    </location>
</feature>
<name>A0A193GC35_9BORD</name>
<accession>A0A193GC35</accession>
<dbReference type="EMBL" id="CP016172">
    <property type="protein sequence ID" value="ANN77183.1"/>
    <property type="molecule type" value="Genomic_DNA"/>
</dbReference>
<dbReference type="STRING" id="463014.BAU07_08730"/>
<dbReference type="OrthoDB" id="8688999at2"/>
<protein>
    <submittedName>
        <fullName evidence="2">Uncharacterized protein</fullName>
    </submittedName>
</protein>
<organism evidence="2 3">
    <name type="scientific">Bordetella flabilis</name>
    <dbReference type="NCBI Taxonomy" id="463014"/>
    <lineage>
        <taxon>Bacteria</taxon>
        <taxon>Pseudomonadati</taxon>
        <taxon>Pseudomonadota</taxon>
        <taxon>Betaproteobacteria</taxon>
        <taxon>Burkholderiales</taxon>
        <taxon>Alcaligenaceae</taxon>
        <taxon>Bordetella</taxon>
    </lineage>
</organism>
<gene>
    <name evidence="2" type="ORF">BAU07_08730</name>
</gene>
<dbReference type="RefSeq" id="WP_066656172.1">
    <property type="nucleotide sequence ID" value="NZ_CBCSCL010000014.1"/>
</dbReference>
<sequence>MIRWHHVANGVMRGSPFVLQIASAKGGFVGRGAVEGTAPLDDPTVFPNEQAAVGAAAARVYAYAHAKACGRPAQPYTRSDAAQGEDDVAQRTAGFNPI</sequence>
<dbReference type="AlphaFoldDB" id="A0A193GC35"/>
<dbReference type="Proteomes" id="UP000091926">
    <property type="component" value="Chromosome"/>
</dbReference>
<evidence type="ECO:0000313" key="3">
    <source>
        <dbReference type="Proteomes" id="UP000091926"/>
    </source>
</evidence>
<evidence type="ECO:0000313" key="2">
    <source>
        <dbReference type="EMBL" id="ANN77183.1"/>
    </source>
</evidence>
<proteinExistence type="predicted"/>